<dbReference type="InterPro" id="IPR016148">
    <property type="entry name" value="Pili_assmbl_chaperone_C"/>
</dbReference>
<dbReference type="PANTHER" id="PTHR30251:SF2">
    <property type="entry name" value="FIMBRIAL CHAPERONE YADV-RELATED"/>
    <property type="match status" value="1"/>
</dbReference>
<keyword evidence="5" id="KW-0143">Chaperone</keyword>
<feature type="domain" description="Pili assembly chaperone N-terminal" evidence="6">
    <location>
        <begin position="27"/>
        <end position="153"/>
    </location>
</feature>
<evidence type="ECO:0000256" key="3">
    <source>
        <dbReference type="ARBA" id="ARBA00022729"/>
    </source>
</evidence>
<dbReference type="Pfam" id="PF00345">
    <property type="entry name" value="PapD_N"/>
    <property type="match status" value="1"/>
</dbReference>
<dbReference type="Proteomes" id="UP000829116">
    <property type="component" value="Chromosome"/>
</dbReference>
<keyword evidence="4" id="KW-0574">Periplasm</keyword>
<dbReference type="AlphaFoldDB" id="A0A9Q8V4A2"/>
<dbReference type="SUPFAM" id="SSF49584">
    <property type="entry name" value="Periplasmic chaperone C-domain"/>
    <property type="match status" value="1"/>
</dbReference>
<organism evidence="8 9">
    <name type="scientific">Moellerella wisconsensis</name>
    <dbReference type="NCBI Taxonomy" id="158849"/>
    <lineage>
        <taxon>Bacteria</taxon>
        <taxon>Pseudomonadati</taxon>
        <taxon>Pseudomonadota</taxon>
        <taxon>Gammaproteobacteria</taxon>
        <taxon>Enterobacterales</taxon>
        <taxon>Morganellaceae</taxon>
        <taxon>Moellerella</taxon>
    </lineage>
</organism>
<evidence type="ECO:0000259" key="7">
    <source>
        <dbReference type="Pfam" id="PF02753"/>
    </source>
</evidence>
<evidence type="ECO:0000256" key="2">
    <source>
        <dbReference type="ARBA" id="ARBA00007399"/>
    </source>
</evidence>
<evidence type="ECO:0000313" key="9">
    <source>
        <dbReference type="Proteomes" id="UP000829116"/>
    </source>
</evidence>
<evidence type="ECO:0000256" key="1">
    <source>
        <dbReference type="ARBA" id="ARBA00004418"/>
    </source>
</evidence>
<keyword evidence="3" id="KW-0732">Signal</keyword>
<dbReference type="InterPro" id="IPR013783">
    <property type="entry name" value="Ig-like_fold"/>
</dbReference>
<dbReference type="RefSeq" id="WP_047257120.1">
    <property type="nucleotide sequence ID" value="NZ_CAWMFK010000056.1"/>
</dbReference>
<dbReference type="InterPro" id="IPR001829">
    <property type="entry name" value="Pili_assmbl_chaperone_bac"/>
</dbReference>
<dbReference type="EMBL" id="CP093245">
    <property type="protein sequence ID" value="UNH31775.1"/>
    <property type="molecule type" value="Genomic_DNA"/>
</dbReference>
<evidence type="ECO:0000259" key="6">
    <source>
        <dbReference type="Pfam" id="PF00345"/>
    </source>
</evidence>
<feature type="domain" description="Pili assembly chaperone C-terminal" evidence="7">
    <location>
        <begin position="176"/>
        <end position="233"/>
    </location>
</feature>
<dbReference type="InterPro" id="IPR016147">
    <property type="entry name" value="Pili_assmbl_chaperone_N"/>
</dbReference>
<dbReference type="InterPro" id="IPR008962">
    <property type="entry name" value="PapD-like_sf"/>
</dbReference>
<dbReference type="GeneID" id="79716721"/>
<name>A0A9Q8V4A2_9GAMM</name>
<dbReference type="InterPro" id="IPR036316">
    <property type="entry name" value="Pili_assmbl_chap_C_dom_sf"/>
</dbReference>
<comment type="similarity">
    <text evidence="2">Belongs to the periplasmic pilus chaperone family.</text>
</comment>
<dbReference type="SUPFAM" id="SSF49354">
    <property type="entry name" value="PapD-like"/>
    <property type="match status" value="1"/>
</dbReference>
<dbReference type="GO" id="GO:0030288">
    <property type="term" value="C:outer membrane-bounded periplasmic space"/>
    <property type="evidence" value="ECO:0007669"/>
    <property type="project" value="InterPro"/>
</dbReference>
<dbReference type="PRINTS" id="PR00969">
    <property type="entry name" value="CHAPERONPILI"/>
</dbReference>
<accession>A0A9Q8V4A2</accession>
<protein>
    <submittedName>
        <fullName evidence="8">Molecular chaperone</fullName>
    </submittedName>
</protein>
<dbReference type="InterPro" id="IPR050643">
    <property type="entry name" value="Periplasmic_pilus_chap"/>
</dbReference>
<proteinExistence type="inferred from homology"/>
<evidence type="ECO:0000256" key="5">
    <source>
        <dbReference type="ARBA" id="ARBA00023186"/>
    </source>
</evidence>
<evidence type="ECO:0000256" key="4">
    <source>
        <dbReference type="ARBA" id="ARBA00022764"/>
    </source>
</evidence>
<dbReference type="GO" id="GO:0071555">
    <property type="term" value="P:cell wall organization"/>
    <property type="evidence" value="ECO:0007669"/>
    <property type="project" value="InterPro"/>
</dbReference>
<gene>
    <name evidence="8" type="ORF">MNY72_05625</name>
</gene>
<dbReference type="Pfam" id="PF02753">
    <property type="entry name" value="PapD_C"/>
    <property type="match status" value="1"/>
</dbReference>
<sequence length="247" mass="27558">MRRFCGLPTILLIVLWGFSPLLKAAEGLKLPQTRVVFHAEDKSTTAGIQNLSNQPYLVKTEVLNVPGQNEQSVIPFSVTPPLFRLEPESQYMVRILPQGKKDLPIDRESVFYLSFLAIPPGTKPGQSEDTAISPRVSVGVQTLIKLFYRPAGLAMTAREAQNKLAFYANQDNVIMDNPTPYYLTLNTLTLKGQHIDLTKTGAMIAPFTQKTYHVLGKTETVSYTVINDYGSVSQPYNQTITVRRNQP</sequence>
<dbReference type="Gene3D" id="2.60.40.10">
    <property type="entry name" value="Immunoglobulins"/>
    <property type="match status" value="2"/>
</dbReference>
<evidence type="ECO:0000313" key="8">
    <source>
        <dbReference type="EMBL" id="UNH31775.1"/>
    </source>
</evidence>
<reference evidence="8" key="1">
    <citation type="submission" date="2022-03" db="EMBL/GenBank/DDBJ databases">
        <title>ESBL-producing Moellerella wisconsensis and Escherichia marmotae isolated from wild game meat.</title>
        <authorList>
            <person name="Biggel M."/>
        </authorList>
    </citation>
    <scope>NUCLEOTIDE SEQUENCE</scope>
    <source>
        <strain evidence="8">W51</strain>
    </source>
</reference>
<comment type="subcellular location">
    <subcellularLocation>
        <location evidence="1">Periplasm</location>
    </subcellularLocation>
</comment>
<dbReference type="PANTHER" id="PTHR30251">
    <property type="entry name" value="PILUS ASSEMBLY CHAPERONE"/>
    <property type="match status" value="1"/>
</dbReference>